<sequence>MLPAASAPGARRRAPPRQLQLGRLREPVPQSHSLHQLIPP</sequence>
<evidence type="ECO:0000256" key="1">
    <source>
        <dbReference type="SAM" id="MobiDB-lite"/>
    </source>
</evidence>
<protein>
    <submittedName>
        <fullName evidence="2">Uncharacterized protein</fullName>
    </submittedName>
</protein>
<name>A0A0A9AWR9_ARUDO</name>
<feature type="region of interest" description="Disordered" evidence="1">
    <location>
        <begin position="1"/>
        <end position="40"/>
    </location>
</feature>
<proteinExistence type="predicted"/>
<accession>A0A0A9AWR9</accession>
<dbReference type="EMBL" id="GBRH01243567">
    <property type="protein sequence ID" value="JAD54328.1"/>
    <property type="molecule type" value="Transcribed_RNA"/>
</dbReference>
<reference evidence="2" key="1">
    <citation type="submission" date="2014-09" db="EMBL/GenBank/DDBJ databases">
        <authorList>
            <person name="Magalhaes I.L.F."/>
            <person name="Oliveira U."/>
            <person name="Santos F.R."/>
            <person name="Vidigal T.H.D.A."/>
            <person name="Brescovit A.D."/>
            <person name="Santos A.J."/>
        </authorList>
    </citation>
    <scope>NUCLEOTIDE SEQUENCE</scope>
    <source>
        <tissue evidence="2">Shoot tissue taken approximately 20 cm above the soil surface</tissue>
    </source>
</reference>
<reference evidence="2" key="2">
    <citation type="journal article" date="2015" name="Data Brief">
        <title>Shoot transcriptome of the giant reed, Arundo donax.</title>
        <authorList>
            <person name="Barrero R.A."/>
            <person name="Guerrero F.D."/>
            <person name="Moolhuijzen P."/>
            <person name="Goolsby J.A."/>
            <person name="Tidwell J."/>
            <person name="Bellgard S.E."/>
            <person name="Bellgard M.I."/>
        </authorList>
    </citation>
    <scope>NUCLEOTIDE SEQUENCE</scope>
    <source>
        <tissue evidence="2">Shoot tissue taken approximately 20 cm above the soil surface</tissue>
    </source>
</reference>
<evidence type="ECO:0000313" key="2">
    <source>
        <dbReference type="EMBL" id="JAD54328.1"/>
    </source>
</evidence>
<dbReference type="AlphaFoldDB" id="A0A0A9AWR9"/>
<organism evidence="2">
    <name type="scientific">Arundo donax</name>
    <name type="common">Giant reed</name>
    <name type="synonym">Donax arundinaceus</name>
    <dbReference type="NCBI Taxonomy" id="35708"/>
    <lineage>
        <taxon>Eukaryota</taxon>
        <taxon>Viridiplantae</taxon>
        <taxon>Streptophyta</taxon>
        <taxon>Embryophyta</taxon>
        <taxon>Tracheophyta</taxon>
        <taxon>Spermatophyta</taxon>
        <taxon>Magnoliopsida</taxon>
        <taxon>Liliopsida</taxon>
        <taxon>Poales</taxon>
        <taxon>Poaceae</taxon>
        <taxon>PACMAD clade</taxon>
        <taxon>Arundinoideae</taxon>
        <taxon>Arundineae</taxon>
        <taxon>Arundo</taxon>
    </lineage>
</organism>